<evidence type="ECO:0000256" key="1">
    <source>
        <dbReference type="SAM" id="MobiDB-lite"/>
    </source>
</evidence>
<dbReference type="EMBL" id="UINC01119115">
    <property type="protein sequence ID" value="SVC92705.1"/>
    <property type="molecule type" value="Genomic_DNA"/>
</dbReference>
<feature type="region of interest" description="Disordered" evidence="1">
    <location>
        <begin position="30"/>
        <end position="54"/>
    </location>
</feature>
<reference evidence="2" key="1">
    <citation type="submission" date="2018-05" db="EMBL/GenBank/DDBJ databases">
        <authorList>
            <person name="Lanie J.A."/>
            <person name="Ng W.-L."/>
            <person name="Kazmierczak K.M."/>
            <person name="Andrzejewski T.M."/>
            <person name="Davidsen T.M."/>
            <person name="Wayne K.J."/>
            <person name="Tettelin H."/>
            <person name="Glass J.I."/>
            <person name="Rusch D."/>
            <person name="Podicherti R."/>
            <person name="Tsui H.-C.T."/>
            <person name="Winkler M.E."/>
        </authorList>
    </citation>
    <scope>NUCLEOTIDE SEQUENCE</scope>
</reference>
<accession>A0A382R6A9</accession>
<organism evidence="2">
    <name type="scientific">marine metagenome</name>
    <dbReference type="NCBI Taxonomy" id="408172"/>
    <lineage>
        <taxon>unclassified sequences</taxon>
        <taxon>metagenomes</taxon>
        <taxon>ecological metagenomes</taxon>
    </lineage>
</organism>
<sequence length="54" mass="5792">MTICPIALAVGCEKCPAFKFCPLTTVLGDQEKEEEPTTKVGKTSAGKSEESEEE</sequence>
<name>A0A382R6A9_9ZZZZ</name>
<dbReference type="AlphaFoldDB" id="A0A382R6A9"/>
<protein>
    <submittedName>
        <fullName evidence="2">Uncharacterized protein</fullName>
    </submittedName>
</protein>
<gene>
    <name evidence="2" type="ORF">METZ01_LOCUS345559</name>
</gene>
<proteinExistence type="predicted"/>
<evidence type="ECO:0000313" key="2">
    <source>
        <dbReference type="EMBL" id="SVC92705.1"/>
    </source>
</evidence>